<evidence type="ECO:0000256" key="3">
    <source>
        <dbReference type="ARBA" id="ARBA00023125"/>
    </source>
</evidence>
<comment type="similarity">
    <text evidence="1">Belongs to the LysR transcriptional regulatory family.</text>
</comment>
<proteinExistence type="inferred from homology"/>
<keyword evidence="7" id="KW-1185">Reference proteome</keyword>
<evidence type="ECO:0000259" key="5">
    <source>
        <dbReference type="PROSITE" id="PS50931"/>
    </source>
</evidence>
<dbReference type="Gene3D" id="1.10.10.10">
    <property type="entry name" value="Winged helix-like DNA-binding domain superfamily/Winged helix DNA-binding domain"/>
    <property type="match status" value="1"/>
</dbReference>
<dbReference type="InterPro" id="IPR000847">
    <property type="entry name" value="LysR_HTH_N"/>
</dbReference>
<organism evidence="6 7">
    <name type="scientific">Raoultibacter timonensis</name>
    <dbReference type="NCBI Taxonomy" id="1907662"/>
    <lineage>
        <taxon>Bacteria</taxon>
        <taxon>Bacillati</taxon>
        <taxon>Actinomycetota</taxon>
        <taxon>Coriobacteriia</taxon>
        <taxon>Eggerthellales</taxon>
        <taxon>Eggerthellaceae</taxon>
        <taxon>Raoultibacter</taxon>
    </lineage>
</organism>
<dbReference type="Proteomes" id="UP001320544">
    <property type="component" value="Chromosome"/>
</dbReference>
<dbReference type="PROSITE" id="PS50931">
    <property type="entry name" value="HTH_LYSR"/>
    <property type="match status" value="1"/>
</dbReference>
<dbReference type="PANTHER" id="PTHR30419">
    <property type="entry name" value="HTH-TYPE TRANSCRIPTIONAL REGULATOR YBHD"/>
    <property type="match status" value="1"/>
</dbReference>
<dbReference type="InterPro" id="IPR005119">
    <property type="entry name" value="LysR_subst-bd"/>
</dbReference>
<evidence type="ECO:0000256" key="2">
    <source>
        <dbReference type="ARBA" id="ARBA00023015"/>
    </source>
</evidence>
<accession>A0ABM7WHT2</accession>
<dbReference type="SUPFAM" id="SSF53850">
    <property type="entry name" value="Periplasmic binding protein-like II"/>
    <property type="match status" value="1"/>
</dbReference>
<dbReference type="InterPro" id="IPR036388">
    <property type="entry name" value="WH-like_DNA-bd_sf"/>
</dbReference>
<reference evidence="6 7" key="1">
    <citation type="submission" date="2022-01" db="EMBL/GenBank/DDBJ databases">
        <title>Novel bile acid biosynthetic pathways are enriched in the microbiome of centenarians.</title>
        <authorList>
            <person name="Sato Y."/>
            <person name="Atarashi K."/>
            <person name="Plichta R.D."/>
            <person name="Arai Y."/>
            <person name="Sasajima S."/>
            <person name="Kearney M.S."/>
            <person name="Suda W."/>
            <person name="Takeshita K."/>
            <person name="Sasaki T."/>
            <person name="Okamoto S."/>
            <person name="Skelly N.A."/>
            <person name="Okamura Y."/>
            <person name="Vlamakis H."/>
            <person name="Li Y."/>
            <person name="Tanoue T."/>
            <person name="Takei H."/>
            <person name="Nittono H."/>
            <person name="Narushima S."/>
            <person name="Irie J."/>
            <person name="Itoh H."/>
            <person name="Moriya K."/>
            <person name="Sugiura Y."/>
            <person name="Suematsu M."/>
            <person name="Moritoki N."/>
            <person name="Shibata S."/>
            <person name="Littman R.D."/>
            <person name="Fischbach A.M."/>
            <person name="Uwamino Y."/>
            <person name="Inoue T."/>
            <person name="Honda A."/>
            <person name="Hattori M."/>
            <person name="Murai T."/>
            <person name="Xavier J.R."/>
            <person name="Hirose N."/>
            <person name="Honda K."/>
        </authorList>
    </citation>
    <scope>NUCLEOTIDE SEQUENCE [LARGE SCALE GENOMIC DNA]</scope>
    <source>
        <strain evidence="6 7">CE91-St30</strain>
    </source>
</reference>
<dbReference type="EMBL" id="AP025564">
    <property type="protein sequence ID" value="BDE95829.1"/>
    <property type="molecule type" value="Genomic_DNA"/>
</dbReference>
<gene>
    <name evidence="6" type="primary">hcaR</name>
    <name evidence="6" type="ORF">CE91St30_11620</name>
</gene>
<dbReference type="CDD" id="cd05466">
    <property type="entry name" value="PBP2_LTTR_substrate"/>
    <property type="match status" value="1"/>
</dbReference>
<evidence type="ECO:0000256" key="1">
    <source>
        <dbReference type="ARBA" id="ARBA00009437"/>
    </source>
</evidence>
<dbReference type="Gene3D" id="3.40.190.290">
    <property type="match status" value="1"/>
</dbReference>
<dbReference type="InterPro" id="IPR036390">
    <property type="entry name" value="WH_DNA-bd_sf"/>
</dbReference>
<dbReference type="InterPro" id="IPR050950">
    <property type="entry name" value="HTH-type_LysR_regulators"/>
</dbReference>
<dbReference type="RefSeq" id="WP_244412067.1">
    <property type="nucleotide sequence ID" value="NZ_AP025564.1"/>
</dbReference>
<evidence type="ECO:0000313" key="6">
    <source>
        <dbReference type="EMBL" id="BDE95829.1"/>
    </source>
</evidence>
<protein>
    <submittedName>
        <fullName evidence="6">LysR family transcriptional regulator</fullName>
    </submittedName>
</protein>
<dbReference type="SUPFAM" id="SSF46785">
    <property type="entry name" value="Winged helix' DNA-binding domain"/>
    <property type="match status" value="1"/>
</dbReference>
<keyword evidence="4" id="KW-0804">Transcription</keyword>
<name>A0ABM7WHT2_9ACTN</name>
<keyword evidence="2" id="KW-0805">Transcription regulation</keyword>
<evidence type="ECO:0000256" key="4">
    <source>
        <dbReference type="ARBA" id="ARBA00023163"/>
    </source>
</evidence>
<dbReference type="Pfam" id="PF03466">
    <property type="entry name" value="LysR_substrate"/>
    <property type="match status" value="1"/>
</dbReference>
<evidence type="ECO:0000313" key="7">
    <source>
        <dbReference type="Proteomes" id="UP001320544"/>
    </source>
</evidence>
<keyword evidence="3" id="KW-0238">DNA-binding</keyword>
<feature type="domain" description="HTH lysR-type" evidence="5">
    <location>
        <begin position="1"/>
        <end position="58"/>
    </location>
</feature>
<sequence>MDGRTLEYFARAYEEHNFAQAAKLIPISPQGLAKAIRSLEKELEAPLFDNSTGAQIPTEYGVRLYRYALEHRQSIRELHADFDTIRRSRSGVIRIGACIGVMGVVPFSVFDDFQAAYPNVRVEREDIPDYLCDERLRDGYYDMAFTLWPYADEFETIELYRDSHFIWMASTDPLAQKDAVAIEDLEGKALHSVGPEYKGHNELQRLLESKGVRLGKSTVSGEMDWLHHMAGTGEGLSLTVRHKAELFGDDRSITARPVPELPWRFGLSYKKGRALSAHERAFASFCIRLMDQGAMPR</sequence>
<dbReference type="Pfam" id="PF00126">
    <property type="entry name" value="HTH_1"/>
    <property type="match status" value="1"/>
</dbReference>